<feature type="region of interest" description="Disordered" evidence="5">
    <location>
        <begin position="82"/>
        <end position="107"/>
    </location>
</feature>
<reference evidence="7" key="1">
    <citation type="submission" date="2017-07" db="EMBL/GenBank/DDBJ databases">
        <title>Taro Niue Genome Assembly and Annotation.</title>
        <authorList>
            <person name="Atibalentja N."/>
            <person name="Keating K."/>
            <person name="Fields C.J."/>
        </authorList>
    </citation>
    <scope>NUCLEOTIDE SEQUENCE</scope>
    <source>
        <strain evidence="7">Niue_2</strain>
        <tissue evidence="7">Leaf</tissue>
    </source>
</reference>
<dbReference type="OrthoDB" id="20086at2759"/>
<dbReference type="Proteomes" id="UP000652761">
    <property type="component" value="Unassembled WGS sequence"/>
</dbReference>
<keyword evidence="8" id="KW-1185">Reference proteome</keyword>
<dbReference type="InterPro" id="IPR019191">
    <property type="entry name" value="Essential_protein_Yae1_N"/>
</dbReference>
<protein>
    <recommendedName>
        <fullName evidence="6">Essential protein Yae1 N-terminal domain-containing protein</fullName>
    </recommendedName>
</protein>
<evidence type="ECO:0000256" key="4">
    <source>
        <dbReference type="ARBA" id="ARBA00023242"/>
    </source>
</evidence>
<comment type="caution">
    <text evidence="7">The sequence shown here is derived from an EMBL/GenBank/DDBJ whole genome shotgun (WGS) entry which is preliminary data.</text>
</comment>
<name>A0A843WYS3_COLES</name>
<dbReference type="GO" id="GO:0005634">
    <property type="term" value="C:nucleus"/>
    <property type="evidence" value="ECO:0007669"/>
    <property type="project" value="UniProtKB-SubCell"/>
</dbReference>
<evidence type="ECO:0000256" key="1">
    <source>
        <dbReference type="ARBA" id="ARBA00004123"/>
    </source>
</evidence>
<evidence type="ECO:0000313" key="7">
    <source>
        <dbReference type="EMBL" id="MQM07770.1"/>
    </source>
</evidence>
<accession>A0A843WYS3</accession>
<dbReference type="InterPro" id="IPR038881">
    <property type="entry name" value="Yae1-like"/>
</dbReference>
<feature type="domain" description="Essential protein Yae1 N-terminal" evidence="6">
    <location>
        <begin position="2"/>
        <end position="39"/>
    </location>
</feature>
<comment type="subcellular location">
    <subcellularLocation>
        <location evidence="2">Cytoplasm</location>
    </subcellularLocation>
    <subcellularLocation>
        <location evidence="1">Nucleus</location>
    </subcellularLocation>
</comment>
<dbReference type="PANTHER" id="PTHR18829">
    <property type="entry name" value="PROTEIN YAE1 HOMOLOG"/>
    <property type="match status" value="1"/>
</dbReference>
<dbReference type="GO" id="GO:0005737">
    <property type="term" value="C:cytoplasm"/>
    <property type="evidence" value="ECO:0007669"/>
    <property type="project" value="UniProtKB-SubCell"/>
</dbReference>
<dbReference type="AlphaFoldDB" id="A0A843WYS3"/>
<evidence type="ECO:0000256" key="5">
    <source>
        <dbReference type="SAM" id="MobiDB-lite"/>
    </source>
</evidence>
<sequence>MGYRDGVIAGKEAAAQEGFNAGYKQAVLSGYNWGMVRGVTSALAGLPASLRDKLAATGESKDRLGRLYESVQSISSDDALKMFHEDMSSRGSKKPHSQAEESCSAEVSADEPAAGCGQLDNYLAKLESLTTGFPDVKLHWERKTLVHKE</sequence>
<dbReference type="PANTHER" id="PTHR18829:SF0">
    <property type="entry name" value="PROTEIN YAE1 HOMOLOG"/>
    <property type="match status" value="1"/>
</dbReference>
<dbReference type="Pfam" id="PF09811">
    <property type="entry name" value="Yae1_N"/>
    <property type="match status" value="1"/>
</dbReference>
<organism evidence="7 8">
    <name type="scientific">Colocasia esculenta</name>
    <name type="common">Wild taro</name>
    <name type="synonym">Arum esculentum</name>
    <dbReference type="NCBI Taxonomy" id="4460"/>
    <lineage>
        <taxon>Eukaryota</taxon>
        <taxon>Viridiplantae</taxon>
        <taxon>Streptophyta</taxon>
        <taxon>Embryophyta</taxon>
        <taxon>Tracheophyta</taxon>
        <taxon>Spermatophyta</taxon>
        <taxon>Magnoliopsida</taxon>
        <taxon>Liliopsida</taxon>
        <taxon>Araceae</taxon>
        <taxon>Aroideae</taxon>
        <taxon>Colocasieae</taxon>
        <taxon>Colocasia</taxon>
    </lineage>
</organism>
<evidence type="ECO:0000313" key="8">
    <source>
        <dbReference type="Proteomes" id="UP000652761"/>
    </source>
</evidence>
<evidence type="ECO:0000259" key="6">
    <source>
        <dbReference type="Pfam" id="PF09811"/>
    </source>
</evidence>
<proteinExistence type="predicted"/>
<evidence type="ECO:0000256" key="3">
    <source>
        <dbReference type="ARBA" id="ARBA00022490"/>
    </source>
</evidence>
<gene>
    <name evidence="7" type="ORF">Taro_040613</name>
</gene>
<keyword evidence="4" id="KW-0539">Nucleus</keyword>
<keyword evidence="3" id="KW-0963">Cytoplasm</keyword>
<dbReference type="EMBL" id="NMUH01003949">
    <property type="protein sequence ID" value="MQM07770.1"/>
    <property type="molecule type" value="Genomic_DNA"/>
</dbReference>
<evidence type="ECO:0000256" key="2">
    <source>
        <dbReference type="ARBA" id="ARBA00004496"/>
    </source>
</evidence>